<evidence type="ECO:0000256" key="3">
    <source>
        <dbReference type="PIRNR" id="PIRNR036490"/>
    </source>
</evidence>
<dbReference type="GO" id="GO:0016620">
    <property type="term" value="F:oxidoreductase activity, acting on the aldehyde or oxo group of donors, NAD or NADP as acceptor"/>
    <property type="evidence" value="ECO:0007669"/>
    <property type="project" value="UniProtKB-UniRule"/>
</dbReference>
<dbReference type="CDD" id="cd07111">
    <property type="entry name" value="ALDH_F16"/>
    <property type="match status" value="1"/>
</dbReference>
<dbReference type="InterPro" id="IPR016163">
    <property type="entry name" value="Ald_DH_C"/>
</dbReference>
<protein>
    <recommendedName>
        <fullName evidence="6">Aldehyde dehydrogenase domain-containing protein</fullName>
    </recommendedName>
</protein>
<feature type="domain" description="Aldehyde dehydrogenase" evidence="6">
    <location>
        <begin position="52"/>
        <end position="499"/>
    </location>
</feature>
<dbReference type="InterPro" id="IPR011408">
    <property type="entry name" value="Aldehyde_DH"/>
</dbReference>
<evidence type="ECO:0000256" key="4">
    <source>
        <dbReference type="PROSITE-ProRule" id="PRU10007"/>
    </source>
</evidence>
<feature type="active site" evidence="4">
    <location>
        <position position="277"/>
    </location>
</feature>
<comment type="similarity">
    <text evidence="1 3 5">Belongs to the aldehyde dehydrogenase family.</text>
</comment>
<evidence type="ECO:0000259" key="6">
    <source>
        <dbReference type="Pfam" id="PF00171"/>
    </source>
</evidence>
<dbReference type="FunFam" id="3.40.309.10:FF:000012">
    <property type="entry name" value="Betaine aldehyde dehydrogenase"/>
    <property type="match status" value="1"/>
</dbReference>
<keyword evidence="2 5" id="KW-0560">Oxidoreductase</keyword>
<accession>A0AAE0WCF7</accession>
<reference evidence="7" key="3">
    <citation type="submission" date="2023-05" db="EMBL/GenBank/DDBJ databases">
        <authorList>
            <person name="Smith C.H."/>
        </authorList>
    </citation>
    <scope>NUCLEOTIDE SEQUENCE</scope>
    <source>
        <strain evidence="7">CHS0354</strain>
        <tissue evidence="7">Mantle</tissue>
    </source>
</reference>
<proteinExistence type="inferred from homology"/>
<organism evidence="7 8">
    <name type="scientific">Potamilus streckersoni</name>
    <dbReference type="NCBI Taxonomy" id="2493646"/>
    <lineage>
        <taxon>Eukaryota</taxon>
        <taxon>Metazoa</taxon>
        <taxon>Spiralia</taxon>
        <taxon>Lophotrochozoa</taxon>
        <taxon>Mollusca</taxon>
        <taxon>Bivalvia</taxon>
        <taxon>Autobranchia</taxon>
        <taxon>Heteroconchia</taxon>
        <taxon>Palaeoheterodonta</taxon>
        <taxon>Unionida</taxon>
        <taxon>Unionoidea</taxon>
        <taxon>Unionidae</taxon>
        <taxon>Ambleminae</taxon>
        <taxon>Lampsilini</taxon>
        <taxon>Potamilus</taxon>
    </lineage>
</organism>
<dbReference type="InterPro" id="IPR016161">
    <property type="entry name" value="Ald_DH/histidinol_DH"/>
</dbReference>
<keyword evidence="8" id="KW-1185">Reference proteome</keyword>
<evidence type="ECO:0000256" key="1">
    <source>
        <dbReference type="ARBA" id="ARBA00009986"/>
    </source>
</evidence>
<sequence>MMSASTQPRQVNSVAEIFKTLDYGPAPEADNVAKAWLDDHGKSFGHFIDGKWVKPEGRKTYETKNPATGEVLATTIQGVKEDVDMAVKSARRAYESWNKTPPHVRARHLYSVSRHIQKHMRLVSVVETMDNGKPIRETRDADIPIVVRHFYHHAGWAQLMDTEMKEWKSLGVIGAIVPWNFPLMLLTWKICPALAMGNTVVLKPATYTRLSALLLAEICAEAGLPPGVFNVVTGSGEMGSCLASHPDVDKVAFTGSTQVGQTLRQLTAGTGKKLSLELGGKSPVVVFETADLDSTVEGLVDAIWFNQGQVCSAGSRLIVQESVHDKLVAKLKERLTHFRLGDSLDKTIDMGALVDESQRKTIEEYVEGARREGAQVYQAENCIPSRGCYYPPTIITNVQTVSKVVVEEIFGPVLVVLPFRTAKEAITLANNTIYGLASSVWTENVSLAMEVGLSIKAGTVWINCHNIFDAASGFGGYKQSGYGRDGGKEGLYEYVRPKWEERHQPNVADFDVNKFGATLPQRPTIDSVDAVEIPHDGIKMPRIDRTYKIYYGGAQKRPDAPYARPVINPDGKVVGHVGEGNRKDIRNAVEEAHKAAPGWGKRAAHNRAQIVYYLAENLEIRREEIADRICKMSGKSREDGLREVDISIQRLFHWGAYCDKYGGTVQETTLYGATVKVHEPVGVIGIACSDSYPLLGFVSLFAPAVVRGNTVVIIPSEKYPLVALDLYQVFDTSDLPGGVVNIITGDRDHLTKYLAEHQDVQSMWYFGSAEGSKFVEYISAENVKRTWVNYGMDREWENPEQGQGEEFLYHSVQVKNIWIPMGDIFAN</sequence>
<comment type="caution">
    <text evidence="7">The sequence shown here is derived from an EMBL/GenBank/DDBJ whole genome shotgun (WGS) entry which is preliminary data.</text>
</comment>
<dbReference type="Proteomes" id="UP001195483">
    <property type="component" value="Unassembled WGS sequence"/>
</dbReference>
<dbReference type="FunFam" id="3.40.605.10:FF:000007">
    <property type="entry name" value="NAD/NADP-dependent betaine aldehyde dehydrogenase"/>
    <property type="match status" value="1"/>
</dbReference>
<dbReference type="AlphaFoldDB" id="A0AAE0WCF7"/>
<evidence type="ECO:0000313" key="8">
    <source>
        <dbReference type="Proteomes" id="UP001195483"/>
    </source>
</evidence>
<dbReference type="PROSITE" id="PS00687">
    <property type="entry name" value="ALDEHYDE_DEHYDR_GLU"/>
    <property type="match status" value="1"/>
</dbReference>
<dbReference type="SUPFAM" id="SSF53720">
    <property type="entry name" value="ALDH-like"/>
    <property type="match status" value="2"/>
</dbReference>
<dbReference type="EMBL" id="JAEAOA010002070">
    <property type="protein sequence ID" value="KAK3608447.1"/>
    <property type="molecule type" value="Genomic_DNA"/>
</dbReference>
<gene>
    <name evidence="7" type="ORF">CHS0354_035451</name>
</gene>
<evidence type="ECO:0000256" key="5">
    <source>
        <dbReference type="RuleBase" id="RU003345"/>
    </source>
</evidence>
<dbReference type="Gene3D" id="3.40.605.10">
    <property type="entry name" value="Aldehyde Dehydrogenase, Chain A, domain 1"/>
    <property type="match status" value="2"/>
</dbReference>
<dbReference type="Pfam" id="PF00171">
    <property type="entry name" value="Aldedh"/>
    <property type="match status" value="2"/>
</dbReference>
<evidence type="ECO:0000313" key="7">
    <source>
        <dbReference type="EMBL" id="KAK3608447.1"/>
    </source>
</evidence>
<dbReference type="PANTHER" id="PTHR11699">
    <property type="entry name" value="ALDEHYDE DEHYDROGENASE-RELATED"/>
    <property type="match status" value="1"/>
</dbReference>
<dbReference type="InterPro" id="IPR016162">
    <property type="entry name" value="Ald_DH_N"/>
</dbReference>
<dbReference type="Gene3D" id="3.40.309.10">
    <property type="entry name" value="Aldehyde Dehydrogenase, Chain A, domain 2"/>
    <property type="match status" value="1"/>
</dbReference>
<dbReference type="InterPro" id="IPR015590">
    <property type="entry name" value="Aldehyde_DH_dom"/>
</dbReference>
<name>A0AAE0WCF7_9BIVA</name>
<reference evidence="7" key="1">
    <citation type="journal article" date="2021" name="Genome Biol. Evol.">
        <title>A High-Quality Reference Genome for a Parasitic Bivalve with Doubly Uniparental Inheritance (Bivalvia: Unionida).</title>
        <authorList>
            <person name="Smith C.H."/>
        </authorList>
    </citation>
    <scope>NUCLEOTIDE SEQUENCE</scope>
    <source>
        <strain evidence="7">CHS0354</strain>
    </source>
</reference>
<reference evidence="7" key="2">
    <citation type="journal article" date="2021" name="Genome Biol. Evol.">
        <title>Developing a high-quality reference genome for a parasitic bivalve with doubly uniparental inheritance (Bivalvia: Unionida).</title>
        <authorList>
            <person name="Smith C.H."/>
        </authorList>
    </citation>
    <scope>NUCLEOTIDE SEQUENCE</scope>
    <source>
        <strain evidence="7">CHS0354</strain>
        <tissue evidence="7">Mantle</tissue>
    </source>
</reference>
<dbReference type="PIRSF" id="PIRSF036490">
    <property type="entry name" value="Aldedh_dupl"/>
    <property type="match status" value="1"/>
</dbReference>
<evidence type="ECO:0000256" key="2">
    <source>
        <dbReference type="ARBA" id="ARBA00023002"/>
    </source>
</evidence>
<feature type="domain" description="Aldehyde dehydrogenase" evidence="6">
    <location>
        <begin position="565"/>
        <end position="791"/>
    </location>
</feature>
<dbReference type="InterPro" id="IPR029510">
    <property type="entry name" value="Ald_DH_CS_GLU"/>
</dbReference>